<feature type="compositionally biased region" description="Basic residues" evidence="1">
    <location>
        <begin position="20"/>
        <end position="32"/>
    </location>
</feature>
<comment type="caution">
    <text evidence="2">The sequence shown here is derived from an EMBL/GenBank/DDBJ whole genome shotgun (WGS) entry which is preliminary data.</text>
</comment>
<proteinExistence type="predicted"/>
<keyword evidence="3" id="KW-1185">Reference proteome</keyword>
<feature type="region of interest" description="Disordered" evidence="1">
    <location>
        <begin position="1"/>
        <end position="70"/>
    </location>
</feature>
<name>A0A4Y2AJ69_ARAVE</name>
<organism evidence="2 3">
    <name type="scientific">Araneus ventricosus</name>
    <name type="common">Orbweaver spider</name>
    <name type="synonym">Epeira ventricosa</name>
    <dbReference type="NCBI Taxonomy" id="182803"/>
    <lineage>
        <taxon>Eukaryota</taxon>
        <taxon>Metazoa</taxon>
        <taxon>Ecdysozoa</taxon>
        <taxon>Arthropoda</taxon>
        <taxon>Chelicerata</taxon>
        <taxon>Arachnida</taxon>
        <taxon>Araneae</taxon>
        <taxon>Araneomorphae</taxon>
        <taxon>Entelegynae</taxon>
        <taxon>Araneoidea</taxon>
        <taxon>Araneidae</taxon>
        <taxon>Araneus</taxon>
    </lineage>
</organism>
<reference evidence="2 3" key="1">
    <citation type="journal article" date="2019" name="Sci. Rep.">
        <title>Orb-weaving spider Araneus ventricosus genome elucidates the spidroin gene catalogue.</title>
        <authorList>
            <person name="Kono N."/>
            <person name="Nakamura H."/>
            <person name="Ohtoshi R."/>
            <person name="Moran D.A.P."/>
            <person name="Shinohara A."/>
            <person name="Yoshida Y."/>
            <person name="Fujiwara M."/>
            <person name="Mori M."/>
            <person name="Tomita M."/>
            <person name="Arakawa K."/>
        </authorList>
    </citation>
    <scope>NUCLEOTIDE SEQUENCE [LARGE SCALE GENOMIC DNA]</scope>
</reference>
<protein>
    <submittedName>
        <fullName evidence="2">Uncharacterized protein</fullName>
    </submittedName>
</protein>
<sequence length="70" mass="7825">MSGNSFMGSLAYPRGERRKGQTQKSKLERRNRHWELPQGSWKPLPKDVPLGSHVAGYQPIDTPGDQAPPV</sequence>
<evidence type="ECO:0000256" key="1">
    <source>
        <dbReference type="SAM" id="MobiDB-lite"/>
    </source>
</evidence>
<dbReference type="Proteomes" id="UP000499080">
    <property type="component" value="Unassembled WGS sequence"/>
</dbReference>
<dbReference type="AlphaFoldDB" id="A0A4Y2AJ69"/>
<dbReference type="EMBL" id="BGPR01080684">
    <property type="protein sequence ID" value="GBL79780.1"/>
    <property type="molecule type" value="Genomic_DNA"/>
</dbReference>
<evidence type="ECO:0000313" key="3">
    <source>
        <dbReference type="Proteomes" id="UP000499080"/>
    </source>
</evidence>
<accession>A0A4Y2AJ69</accession>
<gene>
    <name evidence="2" type="ORF">AVEN_21091_1</name>
</gene>
<evidence type="ECO:0000313" key="2">
    <source>
        <dbReference type="EMBL" id="GBL79780.1"/>
    </source>
</evidence>